<accession>A0A4C1Y181</accession>
<dbReference type="Proteomes" id="UP000299102">
    <property type="component" value="Unassembled WGS sequence"/>
</dbReference>
<feature type="region of interest" description="Disordered" evidence="1">
    <location>
        <begin position="41"/>
        <end position="68"/>
    </location>
</feature>
<dbReference type="EMBL" id="BGZK01001031">
    <property type="protein sequence ID" value="GBP69143.1"/>
    <property type="molecule type" value="Genomic_DNA"/>
</dbReference>
<comment type="caution">
    <text evidence="2">The sequence shown here is derived from an EMBL/GenBank/DDBJ whole genome shotgun (WGS) entry which is preliminary data.</text>
</comment>
<keyword evidence="3" id="KW-1185">Reference proteome</keyword>
<name>A0A4C1Y181_EUMVA</name>
<evidence type="ECO:0000313" key="3">
    <source>
        <dbReference type="Proteomes" id="UP000299102"/>
    </source>
</evidence>
<protein>
    <submittedName>
        <fullName evidence="2">Uncharacterized protein</fullName>
    </submittedName>
</protein>
<feature type="region of interest" description="Disordered" evidence="1">
    <location>
        <begin position="96"/>
        <end position="119"/>
    </location>
</feature>
<evidence type="ECO:0000313" key="2">
    <source>
        <dbReference type="EMBL" id="GBP69143.1"/>
    </source>
</evidence>
<feature type="compositionally biased region" description="Polar residues" evidence="1">
    <location>
        <begin position="46"/>
        <end position="55"/>
    </location>
</feature>
<proteinExistence type="predicted"/>
<gene>
    <name evidence="2" type="ORF">EVAR_47418_1</name>
</gene>
<sequence>MSLLNRVTKFAEFHQFQGAISSKGRNLPSVCRHNSRSVLKRDGHTSLGQGYNKGSSAAKRPKLTASRGNARVSLSYRRTWCVRVLVRDQHKKAQVSMLSARRARDNADTTSSGERPRTLSCPRNSLCERHCHRLPARGCEVCGGGTT</sequence>
<reference evidence="2 3" key="1">
    <citation type="journal article" date="2019" name="Commun. Biol.">
        <title>The bagworm genome reveals a unique fibroin gene that provides high tensile strength.</title>
        <authorList>
            <person name="Kono N."/>
            <person name="Nakamura H."/>
            <person name="Ohtoshi R."/>
            <person name="Tomita M."/>
            <person name="Numata K."/>
            <person name="Arakawa K."/>
        </authorList>
    </citation>
    <scope>NUCLEOTIDE SEQUENCE [LARGE SCALE GENOMIC DNA]</scope>
</reference>
<dbReference type="AlphaFoldDB" id="A0A4C1Y181"/>
<evidence type="ECO:0000256" key="1">
    <source>
        <dbReference type="SAM" id="MobiDB-lite"/>
    </source>
</evidence>
<organism evidence="2 3">
    <name type="scientific">Eumeta variegata</name>
    <name type="common">Bagworm moth</name>
    <name type="synonym">Eumeta japonica</name>
    <dbReference type="NCBI Taxonomy" id="151549"/>
    <lineage>
        <taxon>Eukaryota</taxon>
        <taxon>Metazoa</taxon>
        <taxon>Ecdysozoa</taxon>
        <taxon>Arthropoda</taxon>
        <taxon>Hexapoda</taxon>
        <taxon>Insecta</taxon>
        <taxon>Pterygota</taxon>
        <taxon>Neoptera</taxon>
        <taxon>Endopterygota</taxon>
        <taxon>Lepidoptera</taxon>
        <taxon>Glossata</taxon>
        <taxon>Ditrysia</taxon>
        <taxon>Tineoidea</taxon>
        <taxon>Psychidae</taxon>
        <taxon>Oiketicinae</taxon>
        <taxon>Eumeta</taxon>
    </lineage>
</organism>